<reference evidence="1" key="2">
    <citation type="journal article" date="2024" name="Plant">
        <title>Genomic evolution and insights into agronomic trait innovations of Sesamum species.</title>
        <authorList>
            <person name="Miao H."/>
            <person name="Wang L."/>
            <person name="Qu L."/>
            <person name="Liu H."/>
            <person name="Sun Y."/>
            <person name="Le M."/>
            <person name="Wang Q."/>
            <person name="Wei S."/>
            <person name="Zheng Y."/>
            <person name="Lin W."/>
            <person name="Duan Y."/>
            <person name="Cao H."/>
            <person name="Xiong S."/>
            <person name="Wang X."/>
            <person name="Wei L."/>
            <person name="Li C."/>
            <person name="Ma Q."/>
            <person name="Ju M."/>
            <person name="Zhao R."/>
            <person name="Li G."/>
            <person name="Mu C."/>
            <person name="Tian Q."/>
            <person name="Mei H."/>
            <person name="Zhang T."/>
            <person name="Gao T."/>
            <person name="Zhang H."/>
        </authorList>
    </citation>
    <scope>NUCLEOTIDE SEQUENCE</scope>
    <source>
        <strain evidence="1">G01</strain>
    </source>
</reference>
<reference evidence="1" key="1">
    <citation type="submission" date="2020-06" db="EMBL/GenBank/DDBJ databases">
        <authorList>
            <person name="Li T."/>
            <person name="Hu X."/>
            <person name="Zhang T."/>
            <person name="Song X."/>
            <person name="Zhang H."/>
            <person name="Dai N."/>
            <person name="Sheng W."/>
            <person name="Hou X."/>
            <person name="Wei L."/>
        </authorList>
    </citation>
    <scope>NUCLEOTIDE SEQUENCE</scope>
    <source>
        <strain evidence="1">G01</strain>
        <tissue evidence="1">Leaf</tissue>
    </source>
</reference>
<dbReference type="SUPFAM" id="SSF52047">
    <property type="entry name" value="RNI-like"/>
    <property type="match status" value="1"/>
</dbReference>
<evidence type="ECO:0000313" key="1">
    <source>
        <dbReference type="EMBL" id="KAL0318438.1"/>
    </source>
</evidence>
<sequence length="195" mass="22457">MPNLKQLGIHLHGGLEKNYREFYCLHNLVRLESLSIQAGDLSLKKFTFRTSLLELCLEGCVFPSKMMRTIGSVLPNLESFELKSCRAEEGGNWDQFESEFPRLEVLIISCSEVNWWRTENILFPNLETLILHFMLRLKEIPAVIGDILTLHSIHLKSCNDSLMESAKQIVEEQHNNGNESLQLYVNKVKYQVGSF</sequence>
<dbReference type="InterPro" id="IPR032675">
    <property type="entry name" value="LRR_dom_sf"/>
</dbReference>
<proteinExistence type="predicted"/>
<name>A0AAW2LHM7_9LAMI</name>
<comment type="caution">
    <text evidence="1">The sequence shown here is derived from an EMBL/GenBank/DDBJ whole genome shotgun (WGS) entry which is preliminary data.</text>
</comment>
<organism evidence="1">
    <name type="scientific">Sesamum angustifolium</name>
    <dbReference type="NCBI Taxonomy" id="2727405"/>
    <lineage>
        <taxon>Eukaryota</taxon>
        <taxon>Viridiplantae</taxon>
        <taxon>Streptophyta</taxon>
        <taxon>Embryophyta</taxon>
        <taxon>Tracheophyta</taxon>
        <taxon>Spermatophyta</taxon>
        <taxon>Magnoliopsida</taxon>
        <taxon>eudicotyledons</taxon>
        <taxon>Gunneridae</taxon>
        <taxon>Pentapetalae</taxon>
        <taxon>asterids</taxon>
        <taxon>lamiids</taxon>
        <taxon>Lamiales</taxon>
        <taxon>Pedaliaceae</taxon>
        <taxon>Sesamum</taxon>
    </lineage>
</organism>
<protein>
    <submittedName>
        <fullName evidence="1">Uncharacterized protein</fullName>
    </submittedName>
</protein>
<dbReference type="PANTHER" id="PTHR15140">
    <property type="entry name" value="TUBULIN-SPECIFIC CHAPERONE E"/>
    <property type="match status" value="1"/>
</dbReference>
<accession>A0AAW2LHM7</accession>
<dbReference type="Gene3D" id="3.80.10.10">
    <property type="entry name" value="Ribonuclease Inhibitor"/>
    <property type="match status" value="1"/>
</dbReference>
<dbReference type="AlphaFoldDB" id="A0AAW2LHM7"/>
<gene>
    <name evidence="1" type="ORF">Sangu_2000000</name>
</gene>
<dbReference type="EMBL" id="JACGWK010000013">
    <property type="protein sequence ID" value="KAL0318438.1"/>
    <property type="molecule type" value="Genomic_DNA"/>
</dbReference>
<dbReference type="PANTHER" id="PTHR15140:SF33">
    <property type="entry name" value="LATE BLIGHT RESISTANCE PROTEIN HOMOLOG R1A-3 ISOFORM X1"/>
    <property type="match status" value="1"/>
</dbReference>